<dbReference type="InterPro" id="IPR051587">
    <property type="entry name" value="Adhesion_GPCR"/>
</dbReference>
<evidence type="ECO:0000313" key="2">
    <source>
        <dbReference type="EMBL" id="TKC48913.1"/>
    </source>
</evidence>
<dbReference type="InterPro" id="IPR057400">
    <property type="entry name" value="ADGRF3/5_N"/>
</dbReference>
<name>A0A4U1FGJ0_MONMO</name>
<dbReference type="PANTHER" id="PTHR45813">
    <property type="entry name" value="IG-LIKE DOMAIN-CONTAINING PROTEIN"/>
    <property type="match status" value="1"/>
</dbReference>
<dbReference type="Pfam" id="PF25387">
    <property type="entry name" value="ADGRF3_N"/>
    <property type="match status" value="1"/>
</dbReference>
<dbReference type="PANTHER" id="PTHR45813:SF2">
    <property type="entry name" value="ADHESION G-PROTEIN COUPLED RECEPTOR F3"/>
    <property type="match status" value="1"/>
</dbReference>
<gene>
    <name evidence="2" type="ORF">EI555_007062</name>
</gene>
<dbReference type="GO" id="GO:0016020">
    <property type="term" value="C:membrane"/>
    <property type="evidence" value="ECO:0007669"/>
    <property type="project" value="InterPro"/>
</dbReference>
<organism evidence="2 3">
    <name type="scientific">Monodon monoceros</name>
    <name type="common">Narwhal</name>
    <name type="synonym">Ceratodon monodon</name>
    <dbReference type="NCBI Taxonomy" id="40151"/>
    <lineage>
        <taxon>Eukaryota</taxon>
        <taxon>Metazoa</taxon>
        <taxon>Chordata</taxon>
        <taxon>Craniata</taxon>
        <taxon>Vertebrata</taxon>
        <taxon>Euteleostomi</taxon>
        <taxon>Mammalia</taxon>
        <taxon>Eutheria</taxon>
        <taxon>Laurasiatheria</taxon>
        <taxon>Artiodactyla</taxon>
        <taxon>Whippomorpha</taxon>
        <taxon>Cetacea</taxon>
        <taxon>Odontoceti</taxon>
        <taxon>Monodontidae</taxon>
        <taxon>Monodon</taxon>
    </lineage>
</organism>
<feature type="non-terminal residue" evidence="2">
    <location>
        <position position="1"/>
    </location>
</feature>
<evidence type="ECO:0000313" key="3">
    <source>
        <dbReference type="Proteomes" id="UP000308365"/>
    </source>
</evidence>
<dbReference type="InterPro" id="IPR056274">
    <property type="entry name" value="Ig_ADGRF3"/>
</dbReference>
<dbReference type="GO" id="GO:0007189">
    <property type="term" value="P:adenylate cyclase-activating G protein-coupled receptor signaling pathway"/>
    <property type="evidence" value="ECO:0007669"/>
    <property type="project" value="TreeGrafter"/>
</dbReference>
<dbReference type="Gene3D" id="4.10.1240.10">
    <property type="entry name" value="GPCR, family 2, extracellular hormone receptor domain"/>
    <property type="match status" value="1"/>
</dbReference>
<dbReference type="Proteomes" id="UP000308365">
    <property type="component" value="Unassembled WGS sequence"/>
</dbReference>
<dbReference type="PROSITE" id="PS50227">
    <property type="entry name" value="G_PROTEIN_RECEP_F2_3"/>
    <property type="match status" value="1"/>
</dbReference>
<dbReference type="Pfam" id="PF24528">
    <property type="entry name" value="Ig_ADGRF3"/>
    <property type="match status" value="1"/>
</dbReference>
<dbReference type="InterPro" id="IPR001879">
    <property type="entry name" value="GPCR_2_extracellular_dom"/>
</dbReference>
<dbReference type="AlphaFoldDB" id="A0A4U1FGJ0"/>
<dbReference type="SUPFAM" id="SSF111418">
    <property type="entry name" value="Hormone receptor domain"/>
    <property type="match status" value="1"/>
</dbReference>
<dbReference type="EMBL" id="RWIC01000140">
    <property type="protein sequence ID" value="TKC48913.1"/>
    <property type="molecule type" value="Genomic_DNA"/>
</dbReference>
<evidence type="ECO:0000259" key="1">
    <source>
        <dbReference type="PROSITE" id="PS50227"/>
    </source>
</evidence>
<accession>A0A4U1FGJ0</accession>
<dbReference type="SUPFAM" id="SSF48726">
    <property type="entry name" value="Immunoglobulin"/>
    <property type="match status" value="1"/>
</dbReference>
<comment type="caution">
    <text evidence="2">The sequence shown here is derived from an EMBL/GenBank/DDBJ whole genome shotgun (WGS) entry which is preliminary data.</text>
</comment>
<protein>
    <recommendedName>
        <fullName evidence="1">G-protein coupled receptors family 2 profile 1 domain-containing protein</fullName>
    </recommendedName>
</protein>
<reference evidence="3" key="1">
    <citation type="journal article" date="2019" name="IScience">
        <title>Narwhal Genome Reveals Long-Term Low Genetic Diversity despite Current Large Abundance Size.</title>
        <authorList>
            <person name="Westbury M.V."/>
            <person name="Petersen B."/>
            <person name="Garde E."/>
            <person name="Heide-Jorgensen M.P."/>
            <person name="Lorenzen E.D."/>
        </authorList>
    </citation>
    <scope>NUCLEOTIDE SEQUENCE [LARGE SCALE GENOMIC DNA]</scope>
</reference>
<dbReference type="InterPro" id="IPR036179">
    <property type="entry name" value="Ig-like_dom_sf"/>
</dbReference>
<dbReference type="InterPro" id="IPR036445">
    <property type="entry name" value="GPCR_2_extracell_dom_sf"/>
</dbReference>
<feature type="domain" description="G-protein coupled receptors family 2 profile 1" evidence="1">
    <location>
        <begin position="330"/>
        <end position="367"/>
    </location>
</feature>
<dbReference type="GO" id="GO:0004930">
    <property type="term" value="F:G protein-coupled receptor activity"/>
    <property type="evidence" value="ECO:0007669"/>
    <property type="project" value="InterPro"/>
</dbReference>
<sequence>GQGQAGGESGQQLDQERGAGELVLVSVYVQLYFSSERRPVALSGPLTLPTASASSAPVTLTGLSLTAECDATHKGCSYCACLSGYQWNASICSHHRPCQTPDKRRPCGCLVFSPAEAGYCQLLPPVPAALSLNSWLQTPGDTLHLTLLTSQETTNLNWFLWPTGSPSPILLRAGSRESLTSSWNRAVLSIVNISHKWAGEYVCCFEARGFRWELHQMVRVPLQVTDVAGLPDQLSISCATSPGFQLSCCIPSAHLGYTASWSPRDGNEASLFNTPDSQCFVLAVQRCPAADTTYTCGLQGPGLSPLGVAVSVTVIQVLGAWGGDTTRPEDSSTIAWNVTKTGHVAQAPCPGKRRGMVKRPCRPEGVWGPIHSSCMDTGLLALLLRARVKLLTLLPTCPILHDLSLPHSGPNFRVLSPRDPARRVFRFSELEPWQSQEAGLLRAGQGWPVDEVPQILAQLPEQAVVVTSPTDLLALVATVTILAKVVAHARIQLNGSALESSALGKDRLLFSLVTLISLAAYLFPTCDYPSKKSMKK</sequence>
<proteinExistence type="predicted"/>